<evidence type="ECO:0000313" key="1">
    <source>
        <dbReference type="EMBL" id="HIH08837.1"/>
    </source>
</evidence>
<name>A0A7J4IYH2_9ARCH</name>
<evidence type="ECO:0000313" key="2">
    <source>
        <dbReference type="EMBL" id="MBS3059086.1"/>
    </source>
</evidence>
<organism evidence="1 3">
    <name type="scientific">Candidatus Iainarchaeum sp</name>
    <dbReference type="NCBI Taxonomy" id="3101447"/>
    <lineage>
        <taxon>Archaea</taxon>
        <taxon>Candidatus Iainarchaeota</taxon>
        <taxon>Candidatus Iainarchaeia</taxon>
        <taxon>Candidatus Iainarchaeales</taxon>
        <taxon>Candidatus Iainarchaeaceae</taxon>
        <taxon>Candidatus Iainarchaeum</taxon>
    </lineage>
</organism>
<dbReference type="SUPFAM" id="SSF63393">
    <property type="entry name" value="RNA polymerase subunits"/>
    <property type="match status" value="1"/>
</dbReference>
<dbReference type="AlphaFoldDB" id="A0A7J4IYH2"/>
<dbReference type="EMBL" id="DUFG01000027">
    <property type="protein sequence ID" value="HIH08837.1"/>
    <property type="molecule type" value="Genomic_DNA"/>
</dbReference>
<dbReference type="InterPro" id="IPR029040">
    <property type="entry name" value="RPABC4/Spt4"/>
</dbReference>
<evidence type="ECO:0008006" key="4">
    <source>
        <dbReference type="Google" id="ProtNLM"/>
    </source>
</evidence>
<dbReference type="Pfam" id="PF21344">
    <property type="entry name" value="Zn_ribbon_LysW"/>
    <property type="match status" value="1"/>
</dbReference>
<sequence length="68" mass="8036">MALMKVKCPECHEEFELDNNEYDEHDRVECPECSADLIVKVKGGKFKLATDKEKYFDEDLNQFFVEED</sequence>
<evidence type="ECO:0000313" key="3">
    <source>
        <dbReference type="Proteomes" id="UP000577419"/>
    </source>
</evidence>
<reference evidence="2" key="3">
    <citation type="submission" date="2021-05" db="EMBL/GenBank/DDBJ databases">
        <title>Protein family content uncovers lineage relationships and bacterial pathway maintenance mechanisms in DPANN archaea.</title>
        <authorList>
            <person name="Castelle C.J."/>
            <person name="Meheust R."/>
            <person name="Jaffe A.L."/>
            <person name="Seitz K."/>
            <person name="Gong X."/>
            <person name="Baker B.J."/>
            <person name="Banfield J.F."/>
        </authorList>
    </citation>
    <scope>NUCLEOTIDE SEQUENCE</scope>
    <source>
        <strain evidence="2">RIFCSPHIGHO2_01_FULL_GW2011_AR10_43_9</strain>
    </source>
</reference>
<dbReference type="Proteomes" id="UP000577419">
    <property type="component" value="Unassembled WGS sequence"/>
</dbReference>
<dbReference type="Gene3D" id="2.20.28.160">
    <property type="match status" value="1"/>
</dbReference>
<dbReference type="Proteomes" id="UP000683213">
    <property type="component" value="Unassembled WGS sequence"/>
</dbReference>
<proteinExistence type="predicted"/>
<protein>
    <recommendedName>
        <fullName evidence="4">Lysine biosynthesis protein LysW</fullName>
    </recommendedName>
</protein>
<dbReference type="EMBL" id="JAGVWF010000021">
    <property type="protein sequence ID" value="MBS3059086.1"/>
    <property type="molecule type" value="Genomic_DNA"/>
</dbReference>
<gene>
    <name evidence="1" type="ORF">HA237_05725</name>
    <name evidence="2" type="ORF">J4224_01530</name>
</gene>
<comment type="caution">
    <text evidence="1">The sequence shown here is derived from an EMBL/GenBank/DDBJ whole genome shotgun (WGS) entry which is preliminary data.</text>
</comment>
<accession>A0A7J4IYH2</accession>
<reference evidence="3" key="1">
    <citation type="journal article" date="2020" name="bioRxiv">
        <title>A rank-normalized archaeal taxonomy based on genome phylogeny resolves widespread incomplete and uneven classifications.</title>
        <authorList>
            <person name="Rinke C."/>
            <person name="Chuvochina M."/>
            <person name="Mussig A.J."/>
            <person name="Chaumeil P.-A."/>
            <person name="Waite D.W."/>
            <person name="Whitman W.B."/>
            <person name="Parks D.H."/>
            <person name="Hugenholtz P."/>
        </authorList>
    </citation>
    <scope>NUCLEOTIDE SEQUENCE [LARGE SCALE GENOMIC DNA]</scope>
</reference>
<dbReference type="InterPro" id="IPR005906">
    <property type="entry name" value="LysW"/>
</dbReference>
<reference evidence="2" key="2">
    <citation type="submission" date="2021-03" db="EMBL/GenBank/DDBJ databases">
        <authorList>
            <person name="Jaffe A."/>
        </authorList>
    </citation>
    <scope>NUCLEOTIDE SEQUENCE</scope>
    <source>
        <strain evidence="2">RIFCSPHIGHO2_01_FULL_GW2011_AR10_43_9</strain>
    </source>
</reference>